<feature type="compositionally biased region" description="Polar residues" evidence="1">
    <location>
        <begin position="45"/>
        <end position="54"/>
    </location>
</feature>
<comment type="caution">
    <text evidence="3">The sequence shown here is derived from an EMBL/GenBank/DDBJ whole genome shotgun (WGS) entry which is preliminary data.</text>
</comment>
<dbReference type="InterPro" id="IPR047365">
    <property type="entry name" value="Tudor_AtPTM-like"/>
</dbReference>
<feature type="compositionally biased region" description="Polar residues" evidence="1">
    <location>
        <begin position="64"/>
        <end position="83"/>
    </location>
</feature>
<feature type="compositionally biased region" description="Polar residues" evidence="1">
    <location>
        <begin position="283"/>
        <end position="294"/>
    </location>
</feature>
<keyword evidence="4" id="KW-1185">Reference proteome</keyword>
<feature type="region of interest" description="Disordered" evidence="1">
    <location>
        <begin position="184"/>
        <end position="249"/>
    </location>
</feature>
<evidence type="ECO:0000313" key="3">
    <source>
        <dbReference type="EMBL" id="GFH55026.1"/>
    </source>
</evidence>
<organism evidence="3 4">
    <name type="scientific">Chaetoceros tenuissimus</name>
    <dbReference type="NCBI Taxonomy" id="426638"/>
    <lineage>
        <taxon>Eukaryota</taxon>
        <taxon>Sar</taxon>
        <taxon>Stramenopiles</taxon>
        <taxon>Ochrophyta</taxon>
        <taxon>Bacillariophyta</taxon>
        <taxon>Coscinodiscophyceae</taxon>
        <taxon>Chaetocerotophycidae</taxon>
        <taxon>Chaetocerotales</taxon>
        <taxon>Chaetocerotaceae</taxon>
        <taxon>Chaetoceros</taxon>
    </lineage>
</organism>
<dbReference type="AlphaFoldDB" id="A0AAD3D1F9"/>
<gene>
    <name evidence="3" type="ORF">CTEN210_11502</name>
</gene>
<protein>
    <recommendedName>
        <fullName evidence="2">PTM/DIR17-like Tudor domain-containing protein</fullName>
    </recommendedName>
</protein>
<feature type="compositionally biased region" description="Basic and acidic residues" evidence="1">
    <location>
        <begin position="219"/>
        <end position="228"/>
    </location>
</feature>
<evidence type="ECO:0000259" key="2">
    <source>
        <dbReference type="Pfam" id="PF21743"/>
    </source>
</evidence>
<sequence length="425" mass="47772">MSSRVKKFMQKKASAIDSKKRKQTHHNDFHSPHPTMSHSLDLLSPPSNFSLTDSSSKKRKPTLVTPTSTELSSSVTDDLNNSTAQPQFNEYINRRVSWKFSKTNNKKGPFFILSGRIVSYNGTFWRVVYDDGDEEDYNYMELQEGLENEKVRVKNQALQDIAQLTGDIGLMGCQMQIMSIHRGIKGKPLKPRTPARFQNDSEDGDSKNSPSEAMMSKETSTKVDEKKLSKSTAMPPADKKISSKGSAVAVTEPVITSPPKIVKDVNATKIDEVSKDEDGATGKPSSLSGNVTQDSKQEASTKSEDEDSIVKVKKNKPKRGSTNDKFEMNEEVIVYYEPHDKWYEGGYISKINYGEKLKSPETAVSKEVHGNGSTRRSSRKRISTLKSNEDSREIISYDITYNDGDDTEVTEDVKPWYIKKLFDDF</sequence>
<feature type="compositionally biased region" description="Basic and acidic residues" evidence="1">
    <location>
        <begin position="360"/>
        <end position="369"/>
    </location>
</feature>
<dbReference type="Proteomes" id="UP001054902">
    <property type="component" value="Unassembled WGS sequence"/>
</dbReference>
<reference evidence="3 4" key="1">
    <citation type="journal article" date="2021" name="Sci. Rep.">
        <title>The genome of the diatom Chaetoceros tenuissimus carries an ancient integrated fragment of an extant virus.</title>
        <authorList>
            <person name="Hongo Y."/>
            <person name="Kimura K."/>
            <person name="Takaki Y."/>
            <person name="Yoshida Y."/>
            <person name="Baba S."/>
            <person name="Kobayashi G."/>
            <person name="Nagasaki K."/>
            <person name="Hano T."/>
            <person name="Tomaru Y."/>
        </authorList>
    </citation>
    <scope>NUCLEOTIDE SEQUENCE [LARGE SCALE GENOMIC DNA]</scope>
    <source>
        <strain evidence="3 4">NIES-3715</strain>
    </source>
</reference>
<proteinExistence type="predicted"/>
<feature type="region of interest" description="Disordered" evidence="1">
    <location>
        <begin position="1"/>
        <end position="83"/>
    </location>
</feature>
<dbReference type="Pfam" id="PF21743">
    <property type="entry name" value="PTM_DIR17_Tudor"/>
    <property type="match status" value="1"/>
</dbReference>
<accession>A0AAD3D1F9</accession>
<evidence type="ECO:0000256" key="1">
    <source>
        <dbReference type="SAM" id="MobiDB-lite"/>
    </source>
</evidence>
<feature type="compositionally biased region" description="Basic residues" evidence="1">
    <location>
        <begin position="1"/>
        <end position="10"/>
    </location>
</feature>
<dbReference type="EMBL" id="BLLK01000047">
    <property type="protein sequence ID" value="GFH55026.1"/>
    <property type="molecule type" value="Genomic_DNA"/>
</dbReference>
<feature type="domain" description="PTM/DIR17-like Tudor" evidence="2">
    <location>
        <begin position="112"/>
        <end position="144"/>
    </location>
</feature>
<evidence type="ECO:0000313" key="4">
    <source>
        <dbReference type="Proteomes" id="UP001054902"/>
    </source>
</evidence>
<name>A0AAD3D1F9_9STRA</name>
<feature type="region of interest" description="Disordered" evidence="1">
    <location>
        <begin position="360"/>
        <end position="387"/>
    </location>
</feature>
<feature type="region of interest" description="Disordered" evidence="1">
    <location>
        <begin position="272"/>
        <end position="330"/>
    </location>
</feature>